<evidence type="ECO:0000313" key="2">
    <source>
        <dbReference type="Proteomes" id="UP000469325"/>
    </source>
</evidence>
<organism evidence="1 2">
    <name type="scientific">Olsenella porci</name>
    <dbReference type="NCBI Taxonomy" id="2652279"/>
    <lineage>
        <taxon>Bacteria</taxon>
        <taxon>Bacillati</taxon>
        <taxon>Actinomycetota</taxon>
        <taxon>Coriobacteriia</taxon>
        <taxon>Coriobacteriales</taxon>
        <taxon>Atopobiaceae</taxon>
        <taxon>Olsenella</taxon>
    </lineage>
</organism>
<dbReference type="AlphaFoldDB" id="A0A6N7XAD6"/>
<comment type="caution">
    <text evidence="1">The sequence shown here is derived from an EMBL/GenBank/DDBJ whole genome shotgun (WGS) entry which is preliminary data.</text>
</comment>
<dbReference type="Proteomes" id="UP000469325">
    <property type="component" value="Unassembled WGS sequence"/>
</dbReference>
<proteinExistence type="predicted"/>
<keyword evidence="2" id="KW-1185">Reference proteome</keyword>
<name>A0A6N7XAD6_9ACTN</name>
<dbReference type="EMBL" id="VUNC01000003">
    <property type="protein sequence ID" value="MST72502.1"/>
    <property type="molecule type" value="Genomic_DNA"/>
</dbReference>
<sequence length="122" mass="13240">MYEKPLILRTEDLAEGIYAASGCYTATAYIHQTPQTGRGDYRIQVNGVHKADHTKEKQRLTISFNMPVNYSSSNGTLVSGDGTSTLVIEYSYHQNPSDNIGLGDLVVRADSGLAVTGVKITD</sequence>
<reference evidence="1 2" key="1">
    <citation type="submission" date="2019-08" db="EMBL/GenBank/DDBJ databases">
        <title>In-depth cultivation of the pig gut microbiome towards novel bacterial diversity and tailored functional studies.</title>
        <authorList>
            <person name="Wylensek D."/>
            <person name="Hitch T.C.A."/>
            <person name="Clavel T."/>
        </authorList>
    </citation>
    <scope>NUCLEOTIDE SEQUENCE [LARGE SCALE GENOMIC DNA]</scope>
    <source>
        <strain evidence="1 2">CA-Schmier-601-WT-1</strain>
    </source>
</reference>
<evidence type="ECO:0000313" key="1">
    <source>
        <dbReference type="EMBL" id="MST72502.1"/>
    </source>
</evidence>
<accession>A0A6N7XAD6</accession>
<protein>
    <submittedName>
        <fullName evidence="1">Uncharacterized protein</fullName>
    </submittedName>
</protein>
<gene>
    <name evidence="1" type="ORF">FYJ68_05195</name>
</gene>